<proteinExistence type="inferred from homology"/>
<dbReference type="InterPro" id="IPR004299">
    <property type="entry name" value="MBOAT_fam"/>
</dbReference>
<dbReference type="PANTHER" id="PTHR13285">
    <property type="entry name" value="ACYLTRANSFERASE"/>
    <property type="match status" value="1"/>
</dbReference>
<dbReference type="PANTHER" id="PTHR13285:SF18">
    <property type="entry name" value="PROTEIN-CYSTEINE N-PALMITOYLTRANSFERASE RASP"/>
    <property type="match status" value="1"/>
</dbReference>
<evidence type="ECO:0000256" key="5">
    <source>
        <dbReference type="ARBA" id="ARBA00022989"/>
    </source>
</evidence>
<feature type="transmembrane region" description="Helical" evidence="8">
    <location>
        <begin position="77"/>
        <end position="97"/>
    </location>
</feature>
<dbReference type="KEGG" id="bhu:bhn_I0461"/>
<feature type="transmembrane region" description="Helical" evidence="8">
    <location>
        <begin position="472"/>
        <end position="490"/>
    </location>
</feature>
<dbReference type="InterPro" id="IPR024194">
    <property type="entry name" value="Ac/AlaTfrase_AlgI/DltB"/>
</dbReference>
<dbReference type="Proteomes" id="UP000179284">
    <property type="component" value="Chromosome I"/>
</dbReference>
<evidence type="ECO:0000256" key="2">
    <source>
        <dbReference type="ARBA" id="ARBA00010323"/>
    </source>
</evidence>
<protein>
    <submittedName>
        <fullName evidence="9">MBOAT family acyltransferase</fullName>
    </submittedName>
</protein>
<evidence type="ECO:0000313" key="9">
    <source>
        <dbReference type="EMBL" id="AOZ95495.1"/>
    </source>
</evidence>
<accession>A0A1D9NZX3</accession>
<dbReference type="RefSeq" id="WP_071175268.1">
    <property type="nucleotide sequence ID" value="NZ_CP017831.1"/>
</dbReference>
<evidence type="ECO:0000256" key="4">
    <source>
        <dbReference type="ARBA" id="ARBA00022692"/>
    </source>
</evidence>
<evidence type="ECO:0000256" key="1">
    <source>
        <dbReference type="ARBA" id="ARBA00004651"/>
    </source>
</evidence>
<dbReference type="PIRSF" id="PIRSF016636">
    <property type="entry name" value="AlgI_DltB"/>
    <property type="match status" value="1"/>
</dbReference>
<gene>
    <name evidence="9" type="ORF">bhn_I0461</name>
</gene>
<feature type="transmembrane region" description="Helical" evidence="8">
    <location>
        <begin position="6"/>
        <end position="22"/>
    </location>
</feature>
<dbReference type="PIRSF" id="PIRSF500217">
    <property type="entry name" value="AlgI"/>
    <property type="match status" value="1"/>
</dbReference>
<evidence type="ECO:0000256" key="8">
    <source>
        <dbReference type="SAM" id="Phobius"/>
    </source>
</evidence>
<feature type="transmembrane region" description="Helical" evidence="8">
    <location>
        <begin position="439"/>
        <end position="457"/>
    </location>
</feature>
<feature type="transmembrane region" description="Helical" evidence="8">
    <location>
        <begin position="49"/>
        <end position="65"/>
    </location>
</feature>
<evidence type="ECO:0000313" key="10">
    <source>
        <dbReference type="Proteomes" id="UP000179284"/>
    </source>
</evidence>
<feature type="transmembrane region" description="Helical" evidence="8">
    <location>
        <begin position="343"/>
        <end position="365"/>
    </location>
</feature>
<organism evidence="9 10">
    <name type="scientific">Butyrivibrio hungatei</name>
    <dbReference type="NCBI Taxonomy" id="185008"/>
    <lineage>
        <taxon>Bacteria</taxon>
        <taxon>Bacillati</taxon>
        <taxon>Bacillota</taxon>
        <taxon>Clostridia</taxon>
        <taxon>Lachnospirales</taxon>
        <taxon>Lachnospiraceae</taxon>
        <taxon>Butyrivibrio</taxon>
    </lineage>
</organism>
<dbReference type="InterPro" id="IPR028362">
    <property type="entry name" value="AlgI"/>
</dbReference>
<dbReference type="OrthoDB" id="9805788at2"/>
<sequence length="506" mass="58289">MEITSFAFLLFLGIIAIIYYILPQKVRWVALLSANIIFIFLNNSIWADIIMTVMMSIAFLSGIFLDRFSQINARKKIMIIGVVIEAGCLFVLKEGIFLNHFTSPFGLEIPMDILRTFAPLGVSYFSLTLISYILEAYWKTQPVQKNFFKFVTYSSFFPTLVSGPIMKYTECQETIISSHNLRYQNISFGAQRILWGFFKKLVVSERLAVLVNYIYEDPITYHGLYLWMAAAAFTLQLYCDFSGCIDIIMGASQLFGITLPENFDVPFSAKTTAEFWRRWHITLGAWLKSYIFYPIIKADLVQKIGISAKKCFGKKTGKKIPSWIGLCFTWALIGLWHGGSFNYIWGVGIWFGIIIIMSEAFEPVLKKITLLLSINTECFSWNLFQNIRTFIIFIIGLAAFRAGSWTNTKIVYVNALSEFNPWIFWDGSFLKMGLTQLDYNIITISLLTIIISGIIKIQKNIDVREWIAKQNLFFRWIIWIFLFVIVLVYGKYGEGYSAADFIYKGF</sequence>
<comment type="subcellular location">
    <subcellularLocation>
        <location evidence="1">Cell membrane</location>
        <topology evidence="1">Multi-pass membrane protein</topology>
    </subcellularLocation>
</comment>
<keyword evidence="10" id="KW-1185">Reference proteome</keyword>
<keyword evidence="7 9" id="KW-0012">Acyltransferase</keyword>
<keyword evidence="5 8" id="KW-1133">Transmembrane helix</keyword>
<evidence type="ECO:0000256" key="7">
    <source>
        <dbReference type="PIRNR" id="PIRNR016636"/>
    </source>
</evidence>
<evidence type="ECO:0000256" key="3">
    <source>
        <dbReference type="ARBA" id="ARBA00022475"/>
    </source>
</evidence>
<name>A0A1D9NZX3_9FIRM</name>
<dbReference type="EMBL" id="CP017831">
    <property type="protein sequence ID" value="AOZ95495.1"/>
    <property type="molecule type" value="Genomic_DNA"/>
</dbReference>
<dbReference type="GO" id="GO:0005886">
    <property type="term" value="C:plasma membrane"/>
    <property type="evidence" value="ECO:0007669"/>
    <property type="project" value="UniProtKB-SubCell"/>
</dbReference>
<evidence type="ECO:0000256" key="6">
    <source>
        <dbReference type="ARBA" id="ARBA00023136"/>
    </source>
</evidence>
<dbReference type="GO" id="GO:0016746">
    <property type="term" value="F:acyltransferase activity"/>
    <property type="evidence" value="ECO:0007669"/>
    <property type="project" value="UniProtKB-KW"/>
</dbReference>
<reference evidence="10" key="1">
    <citation type="submission" date="2016-10" db="EMBL/GenBank/DDBJ databases">
        <title>The complete genome sequence of the rumen bacterium Butyrivibrio hungatei MB2003.</title>
        <authorList>
            <person name="Palevich N."/>
            <person name="Kelly W.J."/>
            <person name="Leahy S.C."/>
            <person name="Altermann E."/>
            <person name="Rakonjac J."/>
            <person name="Attwood G.T."/>
        </authorList>
    </citation>
    <scope>NUCLEOTIDE SEQUENCE [LARGE SCALE GENOMIC DNA]</scope>
    <source>
        <strain evidence="10">MB2003</strain>
    </source>
</reference>
<feature type="transmembrane region" description="Helical" evidence="8">
    <location>
        <begin position="117"/>
        <end position="138"/>
    </location>
</feature>
<keyword evidence="3 7" id="KW-1003">Cell membrane</keyword>
<dbReference type="InterPro" id="IPR051085">
    <property type="entry name" value="MB_O-acyltransferase"/>
</dbReference>
<keyword evidence="4 8" id="KW-0812">Transmembrane</keyword>
<feature type="transmembrane region" description="Helical" evidence="8">
    <location>
        <begin position="320"/>
        <end position="337"/>
    </location>
</feature>
<dbReference type="GO" id="GO:0042121">
    <property type="term" value="P:alginic acid biosynthetic process"/>
    <property type="evidence" value="ECO:0007669"/>
    <property type="project" value="InterPro"/>
</dbReference>
<dbReference type="Pfam" id="PF03062">
    <property type="entry name" value="MBOAT"/>
    <property type="match status" value="1"/>
</dbReference>
<comment type="similarity">
    <text evidence="2 7">Belongs to the membrane-bound acyltransferase family.</text>
</comment>
<keyword evidence="7" id="KW-0808">Transferase</keyword>
<keyword evidence="6 7" id="KW-0472">Membrane</keyword>
<dbReference type="AlphaFoldDB" id="A0A1D9NZX3"/>
<feature type="transmembrane region" description="Helical" evidence="8">
    <location>
        <begin position="386"/>
        <end position="404"/>
    </location>
</feature>